<accession>A0A1G8JIQ3</accession>
<dbReference type="EMBL" id="FNDU01000006">
    <property type="protein sequence ID" value="SDI31085.1"/>
    <property type="molecule type" value="Genomic_DNA"/>
</dbReference>
<keyword evidence="3" id="KW-1185">Reference proteome</keyword>
<dbReference type="InterPro" id="IPR025237">
    <property type="entry name" value="DUF4183"/>
</dbReference>
<feature type="domain" description="DUF4183" evidence="1">
    <location>
        <begin position="55"/>
        <end position="120"/>
    </location>
</feature>
<name>A0A1G8JIQ3_9BACI</name>
<proteinExistence type="predicted"/>
<sequence>MGHKKQNKIIKKTFIDFLPPSGCPDIYPGRRPAPKPTNVLKTDTSTYYAIAEEGQRIYTNENALNDHGEGVILDPNEASYYNLFINGVMQPHQIYELSSGFLYLKSEDLPLKGSPIILQFVIIKSF</sequence>
<dbReference type="AlphaFoldDB" id="A0A1G8JIQ3"/>
<evidence type="ECO:0000313" key="3">
    <source>
        <dbReference type="Proteomes" id="UP000199017"/>
    </source>
</evidence>
<dbReference type="STRING" id="930129.SAMN05216352_106213"/>
<evidence type="ECO:0000259" key="1">
    <source>
        <dbReference type="Pfam" id="PF13799"/>
    </source>
</evidence>
<dbReference type="RefSeq" id="WP_091585198.1">
    <property type="nucleotide sequence ID" value="NZ_FNDU01000006.1"/>
</dbReference>
<dbReference type="Pfam" id="PF13799">
    <property type="entry name" value="DUF4183"/>
    <property type="match status" value="1"/>
</dbReference>
<gene>
    <name evidence="2" type="ORF">SAMN05216352_106213</name>
</gene>
<reference evidence="2 3" key="1">
    <citation type="submission" date="2016-10" db="EMBL/GenBank/DDBJ databases">
        <authorList>
            <person name="de Groot N.N."/>
        </authorList>
    </citation>
    <scope>NUCLEOTIDE SEQUENCE [LARGE SCALE GENOMIC DNA]</scope>
    <source>
        <strain evidence="3">P4B,CCM 7963,CECT 7998,DSM 25260,IBRC-M 10614,KCTC 13821</strain>
    </source>
</reference>
<protein>
    <recommendedName>
        <fullName evidence="1">DUF4183 domain-containing protein</fullName>
    </recommendedName>
</protein>
<evidence type="ECO:0000313" key="2">
    <source>
        <dbReference type="EMBL" id="SDI31085.1"/>
    </source>
</evidence>
<dbReference type="Proteomes" id="UP000199017">
    <property type="component" value="Unassembled WGS sequence"/>
</dbReference>
<organism evidence="2 3">
    <name type="scientific">Alteribacillus bidgolensis</name>
    <dbReference type="NCBI Taxonomy" id="930129"/>
    <lineage>
        <taxon>Bacteria</taxon>
        <taxon>Bacillati</taxon>
        <taxon>Bacillota</taxon>
        <taxon>Bacilli</taxon>
        <taxon>Bacillales</taxon>
        <taxon>Bacillaceae</taxon>
        <taxon>Alteribacillus</taxon>
    </lineage>
</organism>
<dbReference type="OrthoDB" id="2455205at2"/>